<dbReference type="Pfam" id="PF13379">
    <property type="entry name" value="NMT1_2"/>
    <property type="match status" value="1"/>
</dbReference>
<comment type="caution">
    <text evidence="8">The sequence shown here is derived from an EMBL/GenBank/DDBJ whole genome shotgun (WGS) entry which is preliminary data.</text>
</comment>
<sequence>MRKRTVFALISALFVVCMLAACGQEASNDASGGTDSDAEQTSVEIGMLKLTSSAPLFIAIEKGFFEEEGIDAQVSWFEAAQPIAVATAGGDVNVGATGITASLYNMVAGGEELVIVADKGREQQGYSSSALLVHSDSDIETVEDLKDKKIGITQTGSTFHYMAGRLLEEHGLTSADVELVPVNSIPGLMETLQSKQVDAVLLNEPNITRVLDEGYGKVITQVGDVIDYQTSGIFFSKAFAEDTDTATKFLKAYAKATQYYYDAVLTKENGEIVPGENYDEVVGIIAEYTDQEPAIIERGLPYMDRDGQLLAEDIQIQIDWYAKEDLIGAPVDAEEIVNTDLLDQALKELE</sequence>
<feature type="signal peptide" evidence="6">
    <location>
        <begin position="1"/>
        <end position="20"/>
    </location>
</feature>
<evidence type="ECO:0000313" key="8">
    <source>
        <dbReference type="EMBL" id="MFC4024746.1"/>
    </source>
</evidence>
<feature type="domain" description="Solute-binding protein family 3/N-terminal" evidence="7">
    <location>
        <begin position="42"/>
        <end position="273"/>
    </location>
</feature>
<comment type="subcellular location">
    <subcellularLocation>
        <location evidence="1">Periplasm</location>
    </subcellularLocation>
</comment>
<evidence type="ECO:0000259" key="7">
    <source>
        <dbReference type="SMART" id="SM00062"/>
    </source>
</evidence>
<dbReference type="PROSITE" id="PS51257">
    <property type="entry name" value="PROKAR_LIPOPROTEIN"/>
    <property type="match status" value="1"/>
</dbReference>
<evidence type="ECO:0000256" key="3">
    <source>
        <dbReference type="ARBA" id="ARBA00022729"/>
    </source>
</evidence>
<evidence type="ECO:0000313" key="9">
    <source>
        <dbReference type="Proteomes" id="UP001595772"/>
    </source>
</evidence>
<keyword evidence="4" id="KW-0564">Palmitate</keyword>
<dbReference type="PANTHER" id="PTHR30024:SF47">
    <property type="entry name" value="TAURINE-BINDING PERIPLASMIC PROTEIN"/>
    <property type="match status" value="1"/>
</dbReference>
<dbReference type="RefSeq" id="WP_379497228.1">
    <property type="nucleotide sequence ID" value="NZ_JBHSAO010000008.1"/>
</dbReference>
<dbReference type="PANTHER" id="PTHR30024">
    <property type="entry name" value="ALIPHATIC SULFONATES-BINDING PROTEIN-RELATED"/>
    <property type="match status" value="1"/>
</dbReference>
<feature type="chain" id="PRO_5047420886" evidence="6">
    <location>
        <begin position="21"/>
        <end position="350"/>
    </location>
</feature>
<evidence type="ECO:0000256" key="2">
    <source>
        <dbReference type="ARBA" id="ARBA00010742"/>
    </source>
</evidence>
<dbReference type="Proteomes" id="UP001595772">
    <property type="component" value="Unassembled WGS sequence"/>
</dbReference>
<evidence type="ECO:0000256" key="4">
    <source>
        <dbReference type="ARBA" id="ARBA00023139"/>
    </source>
</evidence>
<dbReference type="Gene3D" id="3.40.190.10">
    <property type="entry name" value="Periplasmic binding protein-like II"/>
    <property type="match status" value="2"/>
</dbReference>
<dbReference type="InterPro" id="IPR001638">
    <property type="entry name" value="Solute-binding_3/MltF_N"/>
</dbReference>
<reference evidence="9" key="1">
    <citation type="journal article" date="2019" name="Int. J. Syst. Evol. Microbiol.">
        <title>The Global Catalogue of Microorganisms (GCM) 10K type strain sequencing project: providing services to taxonomists for standard genome sequencing and annotation.</title>
        <authorList>
            <consortium name="The Broad Institute Genomics Platform"/>
            <consortium name="The Broad Institute Genome Sequencing Center for Infectious Disease"/>
            <person name="Wu L."/>
            <person name="Ma J."/>
        </authorList>
    </citation>
    <scope>NUCLEOTIDE SEQUENCE [LARGE SCALE GENOMIC DNA]</scope>
    <source>
        <strain evidence="9">IBRC-M 10703</strain>
    </source>
</reference>
<evidence type="ECO:0000256" key="1">
    <source>
        <dbReference type="ARBA" id="ARBA00004418"/>
    </source>
</evidence>
<dbReference type="SMART" id="SM00062">
    <property type="entry name" value="PBPb"/>
    <property type="match status" value="1"/>
</dbReference>
<keyword evidence="5" id="KW-0449">Lipoprotein</keyword>
<evidence type="ECO:0000256" key="6">
    <source>
        <dbReference type="SAM" id="SignalP"/>
    </source>
</evidence>
<keyword evidence="3 6" id="KW-0732">Signal</keyword>
<name>A0ABV8H0P9_9BACI</name>
<dbReference type="SUPFAM" id="SSF53850">
    <property type="entry name" value="Periplasmic binding protein-like II"/>
    <property type="match status" value="1"/>
</dbReference>
<comment type="similarity">
    <text evidence="2">Belongs to the bacterial solute-binding protein SsuA/TauA family.</text>
</comment>
<gene>
    <name evidence="8" type="ORF">ACFOUV_13165</name>
</gene>
<keyword evidence="9" id="KW-1185">Reference proteome</keyword>
<evidence type="ECO:0000256" key="5">
    <source>
        <dbReference type="ARBA" id="ARBA00023288"/>
    </source>
</evidence>
<proteinExistence type="inferred from homology"/>
<organism evidence="8 9">
    <name type="scientific">Oceanobacillus longus</name>
    <dbReference type="NCBI Taxonomy" id="930120"/>
    <lineage>
        <taxon>Bacteria</taxon>
        <taxon>Bacillati</taxon>
        <taxon>Bacillota</taxon>
        <taxon>Bacilli</taxon>
        <taxon>Bacillales</taxon>
        <taxon>Bacillaceae</taxon>
        <taxon>Oceanobacillus</taxon>
    </lineage>
</organism>
<protein>
    <submittedName>
        <fullName evidence="8">ABC transporter substrate-binding protein</fullName>
    </submittedName>
</protein>
<dbReference type="EMBL" id="JBHSAO010000008">
    <property type="protein sequence ID" value="MFC4024746.1"/>
    <property type="molecule type" value="Genomic_DNA"/>
</dbReference>
<accession>A0ABV8H0P9</accession>